<accession>A0A927YLU0</accession>
<keyword evidence="5" id="KW-1133">Transmembrane helix</keyword>
<keyword evidence="5" id="KW-0812">Transmembrane</keyword>
<feature type="coiled-coil region" evidence="4">
    <location>
        <begin position="350"/>
        <end position="377"/>
    </location>
</feature>
<feature type="domain" description="Methyl-accepting transducer" evidence="6">
    <location>
        <begin position="275"/>
        <end position="533"/>
    </location>
</feature>
<comment type="caution">
    <text evidence="8">The sequence shown here is derived from an EMBL/GenBank/DDBJ whole genome shotgun (WGS) entry which is preliminary data.</text>
</comment>
<feature type="coiled-coil region" evidence="4">
    <location>
        <begin position="272"/>
        <end position="299"/>
    </location>
</feature>
<evidence type="ECO:0000256" key="2">
    <source>
        <dbReference type="ARBA" id="ARBA00029447"/>
    </source>
</evidence>
<dbReference type="PROSITE" id="PS50885">
    <property type="entry name" value="HAMP"/>
    <property type="match status" value="1"/>
</dbReference>
<dbReference type="GO" id="GO:0016020">
    <property type="term" value="C:membrane"/>
    <property type="evidence" value="ECO:0007669"/>
    <property type="project" value="InterPro"/>
</dbReference>
<organism evidence="8 9">
    <name type="scientific">Pseudobutyrivibrio ruminis</name>
    <dbReference type="NCBI Taxonomy" id="46206"/>
    <lineage>
        <taxon>Bacteria</taxon>
        <taxon>Bacillati</taxon>
        <taxon>Bacillota</taxon>
        <taxon>Clostridia</taxon>
        <taxon>Lachnospirales</taxon>
        <taxon>Lachnospiraceae</taxon>
        <taxon>Pseudobutyrivibrio</taxon>
    </lineage>
</organism>
<keyword evidence="1 3" id="KW-0807">Transducer</keyword>
<gene>
    <name evidence="8" type="ORF">E7272_09295</name>
</gene>
<evidence type="ECO:0000313" key="9">
    <source>
        <dbReference type="Proteomes" id="UP000766246"/>
    </source>
</evidence>
<evidence type="ECO:0000256" key="5">
    <source>
        <dbReference type="SAM" id="Phobius"/>
    </source>
</evidence>
<dbReference type="InterPro" id="IPR004089">
    <property type="entry name" value="MCPsignal_dom"/>
</dbReference>
<dbReference type="InterPro" id="IPR003660">
    <property type="entry name" value="HAMP_dom"/>
</dbReference>
<dbReference type="PANTHER" id="PTHR32089:SF112">
    <property type="entry name" value="LYSOZYME-LIKE PROTEIN-RELATED"/>
    <property type="match status" value="1"/>
</dbReference>
<feature type="transmembrane region" description="Helical" evidence="5">
    <location>
        <begin position="186"/>
        <end position="206"/>
    </location>
</feature>
<evidence type="ECO:0000259" key="6">
    <source>
        <dbReference type="PROSITE" id="PS50111"/>
    </source>
</evidence>
<keyword evidence="5" id="KW-0472">Membrane</keyword>
<keyword evidence="4" id="KW-0175">Coiled coil</keyword>
<dbReference type="CDD" id="cd18774">
    <property type="entry name" value="PDC2_HK_sensor"/>
    <property type="match status" value="1"/>
</dbReference>
<dbReference type="Proteomes" id="UP000766246">
    <property type="component" value="Unassembled WGS sequence"/>
</dbReference>
<dbReference type="PANTHER" id="PTHR32089">
    <property type="entry name" value="METHYL-ACCEPTING CHEMOTAXIS PROTEIN MCPB"/>
    <property type="match status" value="1"/>
</dbReference>
<dbReference type="Pfam" id="PF00015">
    <property type="entry name" value="MCPsignal"/>
    <property type="match status" value="1"/>
</dbReference>
<dbReference type="EMBL" id="SVER01000022">
    <property type="protein sequence ID" value="MBE5920025.1"/>
    <property type="molecule type" value="Genomic_DNA"/>
</dbReference>
<sequence>MEEPKSKSFNLHSIYVKILALVVISVIAFFALNIVFIIPKAKATIQKVNENNMQDLATLCSEIVEQEILARGAENVDYEVLKPIFEGRGLNGIASSYIYVTDGDGIFLYHKKPDKVGTQATNDKINALLKQIPSGSYTSAEIFHYVDENGVKKYAAYQVIESQGWVSVCVADESDIMAEINQIRNLGIIFSCIVGAVILAIGIIAGKGITNPIKIITNVIVNVGKLDFTANDELEKIEHKRDETGMMARAVDSMEQSLRDIVERIASTSVDLESHALRLKDITQEIDSANADNSATSQELAASMQETSATTDVISERTVHIKENADSIAEEAKAGADSAVETKKKANDVYNETVAAKEKTERMYEEINAEGQEALEKSKAVEKVNTLATTIQDIASQTNLLALNASIEAARAGEAGRGFAVVATEIGGLATQSSETVADIMGIVAEVQNAVNLMNECLTRTLNYIETDVAKDYDSFLAMADNYKLDAENFSDAMSQISEKITDLQESTTAISESVEQISRTVGEAAEAVTTVAEKATDVANLSDGVVKVVSETEENSDELRNIKDSFKI</sequence>
<dbReference type="SMART" id="SM00304">
    <property type="entry name" value="HAMP"/>
    <property type="match status" value="1"/>
</dbReference>
<dbReference type="GO" id="GO:0007165">
    <property type="term" value="P:signal transduction"/>
    <property type="evidence" value="ECO:0007669"/>
    <property type="project" value="UniProtKB-KW"/>
</dbReference>
<feature type="domain" description="HAMP" evidence="7">
    <location>
        <begin position="207"/>
        <end position="263"/>
    </location>
</feature>
<evidence type="ECO:0000256" key="1">
    <source>
        <dbReference type="ARBA" id="ARBA00023224"/>
    </source>
</evidence>
<dbReference type="Gene3D" id="1.10.287.950">
    <property type="entry name" value="Methyl-accepting chemotaxis protein"/>
    <property type="match status" value="1"/>
</dbReference>
<name>A0A927YLU0_9FIRM</name>
<reference evidence="8" key="1">
    <citation type="submission" date="2019-04" db="EMBL/GenBank/DDBJ databases">
        <title>Evolution of Biomass-Degrading Anaerobic Consortia Revealed by Metagenomics.</title>
        <authorList>
            <person name="Peng X."/>
        </authorList>
    </citation>
    <scope>NUCLEOTIDE SEQUENCE</scope>
    <source>
        <strain evidence="8">SIG311</strain>
    </source>
</reference>
<protein>
    <submittedName>
        <fullName evidence="8">HAMP domain-containing protein</fullName>
    </submittedName>
</protein>
<dbReference type="AlphaFoldDB" id="A0A927YLU0"/>
<evidence type="ECO:0000259" key="7">
    <source>
        <dbReference type="PROSITE" id="PS50885"/>
    </source>
</evidence>
<evidence type="ECO:0000313" key="8">
    <source>
        <dbReference type="EMBL" id="MBE5920025.1"/>
    </source>
</evidence>
<proteinExistence type="inferred from homology"/>
<dbReference type="SMART" id="SM00283">
    <property type="entry name" value="MA"/>
    <property type="match status" value="1"/>
</dbReference>
<evidence type="ECO:0000256" key="4">
    <source>
        <dbReference type="SAM" id="Coils"/>
    </source>
</evidence>
<feature type="transmembrane region" description="Helical" evidence="5">
    <location>
        <begin position="14"/>
        <end position="38"/>
    </location>
</feature>
<dbReference type="PROSITE" id="PS50111">
    <property type="entry name" value="CHEMOTAXIS_TRANSDUC_2"/>
    <property type="match status" value="1"/>
</dbReference>
<evidence type="ECO:0000256" key="3">
    <source>
        <dbReference type="PROSITE-ProRule" id="PRU00284"/>
    </source>
</evidence>
<comment type="similarity">
    <text evidence="2">Belongs to the methyl-accepting chemotaxis (MCP) protein family.</text>
</comment>
<dbReference type="Gene3D" id="3.30.450.20">
    <property type="entry name" value="PAS domain"/>
    <property type="match status" value="1"/>
</dbReference>
<dbReference type="SUPFAM" id="SSF58104">
    <property type="entry name" value="Methyl-accepting chemotaxis protein (MCP) signaling domain"/>
    <property type="match status" value="1"/>
</dbReference>